<reference evidence="2 3" key="1">
    <citation type="submission" date="2016-02" db="EMBL/GenBank/DDBJ databases">
        <authorList>
            <consortium name="Pathogen Informatics"/>
        </authorList>
    </citation>
    <scope>NUCLEOTIDE SEQUENCE [LARGE SCALE GENOMIC DNA]</scope>
    <source>
        <strain evidence="2 3">RC20</strain>
    </source>
</reference>
<keyword evidence="3" id="KW-1185">Reference proteome</keyword>
<protein>
    <recommendedName>
        <fullName evidence="1">DUF4139 domain-containing protein</fullName>
    </recommendedName>
</protein>
<dbReference type="RefSeq" id="WP_075540295.1">
    <property type="nucleotide sequence ID" value="NZ_CP053844.1"/>
</dbReference>
<gene>
    <name evidence="2" type="ORF">ERS672216_01235</name>
</gene>
<name>A0A128EGV4_9BACT</name>
<evidence type="ECO:0000259" key="1">
    <source>
        <dbReference type="Pfam" id="PF13598"/>
    </source>
</evidence>
<evidence type="ECO:0000313" key="3">
    <source>
        <dbReference type="Proteomes" id="UP000069632"/>
    </source>
</evidence>
<sequence>MKFFILLFFAVFAFGKSGIDFYTNVAILEKSVVTKDAKAVFSVPFDIKEQDILVDSNCSITSTGFDNYKQIQSPLEAQKESLNNRLLALQDSYNIIKNSKLNQNQPREFDKISGILDKNLNEQNQISKELGTLNFVTTSPAYKKDFVVKTACKKATVGIRYSLSTTIKPLLKNTIRANLEKNSVEILQEVILSNLDEDLKNATVRFFPYATNQNQKPGNFSPIYLHKEEPKKVLDAPSTMVQTPAVVENIQPKQTPVPATNNNDQPLHNFKFWQIDRLDLKAKNDNKITINKQILDANFSSYIDGYGTSKAYIMARVLPKFDIQAANTNYYLNSRFVLNAYAAKGVKNTAVDIFFGADNLIEVRKNISDIVINDTPAIGSETAKNIWEYGVKNGSNKTENIIFVERIPISNSDEIVVKKLGDIEQNADSQGKVEYKFALEPKQEKVFKFGYTVSKPIK</sequence>
<dbReference type="Pfam" id="PF13598">
    <property type="entry name" value="DUF4139"/>
    <property type="match status" value="1"/>
</dbReference>
<evidence type="ECO:0000313" key="2">
    <source>
        <dbReference type="EMBL" id="CZE48096.1"/>
    </source>
</evidence>
<dbReference type="EMBL" id="FIZP01000005">
    <property type="protein sequence ID" value="CZE48096.1"/>
    <property type="molecule type" value="Genomic_DNA"/>
</dbReference>
<dbReference type="Proteomes" id="UP000069632">
    <property type="component" value="Unassembled WGS sequence"/>
</dbReference>
<dbReference type="AlphaFoldDB" id="A0A128EGV4"/>
<proteinExistence type="predicted"/>
<dbReference type="InterPro" id="IPR037291">
    <property type="entry name" value="DUF4139"/>
</dbReference>
<accession>A0A128EGV4</accession>
<organism evidence="2 3">
    <name type="scientific">Campylobacter geochelonis</name>
    <dbReference type="NCBI Taxonomy" id="1780362"/>
    <lineage>
        <taxon>Bacteria</taxon>
        <taxon>Pseudomonadati</taxon>
        <taxon>Campylobacterota</taxon>
        <taxon>Epsilonproteobacteria</taxon>
        <taxon>Campylobacterales</taxon>
        <taxon>Campylobacteraceae</taxon>
        <taxon>Campylobacter</taxon>
    </lineage>
</organism>
<feature type="domain" description="DUF4139" evidence="1">
    <location>
        <begin position="175"/>
        <end position="456"/>
    </location>
</feature>